<organism evidence="2 3">
    <name type="scientific">Aegilops tauschii subsp. strangulata</name>
    <name type="common">Goatgrass</name>
    <dbReference type="NCBI Taxonomy" id="200361"/>
    <lineage>
        <taxon>Eukaryota</taxon>
        <taxon>Viridiplantae</taxon>
        <taxon>Streptophyta</taxon>
        <taxon>Embryophyta</taxon>
        <taxon>Tracheophyta</taxon>
        <taxon>Spermatophyta</taxon>
        <taxon>Magnoliopsida</taxon>
        <taxon>Liliopsida</taxon>
        <taxon>Poales</taxon>
        <taxon>Poaceae</taxon>
        <taxon>BOP clade</taxon>
        <taxon>Pooideae</taxon>
        <taxon>Triticodae</taxon>
        <taxon>Triticeae</taxon>
        <taxon>Triticinae</taxon>
        <taxon>Aegilops</taxon>
    </lineage>
</organism>
<proteinExistence type="predicted"/>
<feature type="compositionally biased region" description="Basic residues" evidence="1">
    <location>
        <begin position="19"/>
        <end position="33"/>
    </location>
</feature>
<dbReference type="Proteomes" id="UP000015105">
    <property type="component" value="Chromosome 5D"/>
</dbReference>
<dbReference type="Gramene" id="AET5Gv20410100.8">
    <property type="protein sequence ID" value="AET5Gv20410100.8"/>
    <property type="gene ID" value="AET5Gv20410100"/>
</dbReference>
<dbReference type="EnsemblPlants" id="AET5Gv20410100.8">
    <property type="protein sequence ID" value="AET5Gv20410100.8"/>
    <property type="gene ID" value="AET5Gv20410100"/>
</dbReference>
<reference evidence="2" key="4">
    <citation type="submission" date="2019-03" db="UniProtKB">
        <authorList>
            <consortium name="EnsemblPlants"/>
        </authorList>
    </citation>
    <scope>IDENTIFICATION</scope>
</reference>
<reference evidence="3" key="2">
    <citation type="journal article" date="2017" name="Nat. Plants">
        <title>The Aegilops tauschii genome reveals multiple impacts of transposons.</title>
        <authorList>
            <person name="Zhao G."/>
            <person name="Zou C."/>
            <person name="Li K."/>
            <person name="Wang K."/>
            <person name="Li T."/>
            <person name="Gao L."/>
            <person name="Zhang X."/>
            <person name="Wang H."/>
            <person name="Yang Z."/>
            <person name="Liu X."/>
            <person name="Jiang W."/>
            <person name="Mao L."/>
            <person name="Kong X."/>
            <person name="Jiao Y."/>
            <person name="Jia J."/>
        </authorList>
    </citation>
    <scope>NUCLEOTIDE SEQUENCE [LARGE SCALE GENOMIC DNA]</scope>
    <source>
        <strain evidence="3">cv. AL8/78</strain>
    </source>
</reference>
<keyword evidence="3" id="KW-1185">Reference proteome</keyword>
<name>A0A453KGV3_AEGTS</name>
<accession>A0A453KGV3</accession>
<evidence type="ECO:0000313" key="3">
    <source>
        <dbReference type="Proteomes" id="UP000015105"/>
    </source>
</evidence>
<feature type="compositionally biased region" description="Polar residues" evidence="1">
    <location>
        <begin position="38"/>
        <end position="47"/>
    </location>
</feature>
<sequence>QRLAHASAPVLTVSSSPKVKQRNSYKKKVKQRRRSTEASRNLRQGRP</sequence>
<dbReference type="AlphaFoldDB" id="A0A453KGV3"/>
<protein>
    <submittedName>
        <fullName evidence="2">Uncharacterized protein</fullName>
    </submittedName>
</protein>
<feature type="region of interest" description="Disordered" evidence="1">
    <location>
        <begin position="1"/>
        <end position="47"/>
    </location>
</feature>
<reference evidence="2" key="3">
    <citation type="journal article" date="2017" name="Nature">
        <title>Genome sequence of the progenitor of the wheat D genome Aegilops tauschii.</title>
        <authorList>
            <person name="Luo M.C."/>
            <person name="Gu Y.Q."/>
            <person name="Puiu D."/>
            <person name="Wang H."/>
            <person name="Twardziok S.O."/>
            <person name="Deal K.R."/>
            <person name="Huo N."/>
            <person name="Zhu T."/>
            <person name="Wang L."/>
            <person name="Wang Y."/>
            <person name="McGuire P.E."/>
            <person name="Liu S."/>
            <person name="Long H."/>
            <person name="Ramasamy R.K."/>
            <person name="Rodriguez J.C."/>
            <person name="Van S.L."/>
            <person name="Yuan L."/>
            <person name="Wang Z."/>
            <person name="Xia Z."/>
            <person name="Xiao L."/>
            <person name="Anderson O.D."/>
            <person name="Ouyang S."/>
            <person name="Liang Y."/>
            <person name="Zimin A.V."/>
            <person name="Pertea G."/>
            <person name="Qi P."/>
            <person name="Bennetzen J.L."/>
            <person name="Dai X."/>
            <person name="Dawson M.W."/>
            <person name="Muller H.G."/>
            <person name="Kugler K."/>
            <person name="Rivarola-Duarte L."/>
            <person name="Spannagl M."/>
            <person name="Mayer K.F.X."/>
            <person name="Lu F.H."/>
            <person name="Bevan M.W."/>
            <person name="Leroy P."/>
            <person name="Li P."/>
            <person name="You F.M."/>
            <person name="Sun Q."/>
            <person name="Liu Z."/>
            <person name="Lyons E."/>
            <person name="Wicker T."/>
            <person name="Salzberg S.L."/>
            <person name="Devos K.M."/>
            <person name="Dvorak J."/>
        </authorList>
    </citation>
    <scope>NUCLEOTIDE SEQUENCE [LARGE SCALE GENOMIC DNA]</scope>
    <source>
        <strain evidence="2">cv. AL8/78</strain>
    </source>
</reference>
<reference evidence="3" key="1">
    <citation type="journal article" date="2014" name="Science">
        <title>Ancient hybridizations among the ancestral genomes of bread wheat.</title>
        <authorList>
            <consortium name="International Wheat Genome Sequencing Consortium,"/>
            <person name="Marcussen T."/>
            <person name="Sandve S.R."/>
            <person name="Heier L."/>
            <person name="Spannagl M."/>
            <person name="Pfeifer M."/>
            <person name="Jakobsen K.S."/>
            <person name="Wulff B.B."/>
            <person name="Steuernagel B."/>
            <person name="Mayer K.F."/>
            <person name="Olsen O.A."/>
        </authorList>
    </citation>
    <scope>NUCLEOTIDE SEQUENCE [LARGE SCALE GENOMIC DNA]</scope>
    <source>
        <strain evidence="3">cv. AL8/78</strain>
    </source>
</reference>
<evidence type="ECO:0000256" key="1">
    <source>
        <dbReference type="SAM" id="MobiDB-lite"/>
    </source>
</evidence>
<evidence type="ECO:0000313" key="2">
    <source>
        <dbReference type="EnsemblPlants" id="AET5Gv20410100.8"/>
    </source>
</evidence>
<reference evidence="2" key="5">
    <citation type="journal article" date="2021" name="G3 (Bethesda)">
        <title>Aegilops tauschii genome assembly Aet v5.0 features greater sequence contiguity and improved annotation.</title>
        <authorList>
            <person name="Wang L."/>
            <person name="Zhu T."/>
            <person name="Rodriguez J.C."/>
            <person name="Deal K.R."/>
            <person name="Dubcovsky J."/>
            <person name="McGuire P.E."/>
            <person name="Lux T."/>
            <person name="Spannagl M."/>
            <person name="Mayer K.F.X."/>
            <person name="Baldrich P."/>
            <person name="Meyers B.C."/>
            <person name="Huo N."/>
            <person name="Gu Y.Q."/>
            <person name="Zhou H."/>
            <person name="Devos K.M."/>
            <person name="Bennetzen J.L."/>
            <person name="Unver T."/>
            <person name="Budak H."/>
            <person name="Gulick P.J."/>
            <person name="Galiba G."/>
            <person name="Kalapos B."/>
            <person name="Nelson D.R."/>
            <person name="Li P."/>
            <person name="You F.M."/>
            <person name="Luo M.C."/>
            <person name="Dvorak J."/>
        </authorList>
    </citation>
    <scope>NUCLEOTIDE SEQUENCE [LARGE SCALE GENOMIC DNA]</scope>
    <source>
        <strain evidence="2">cv. AL8/78</strain>
    </source>
</reference>